<feature type="transmembrane region" description="Helical" evidence="1">
    <location>
        <begin position="70"/>
        <end position="93"/>
    </location>
</feature>
<reference evidence="2" key="1">
    <citation type="submission" date="2017-08" db="EMBL/GenBank/DDBJ databases">
        <authorList>
            <person name="Imhoff J.F."/>
            <person name="Rahn T."/>
            <person name="Kuenzel S."/>
            <person name="Neulinger S.C."/>
        </authorList>
    </citation>
    <scope>NUCLEOTIDE SEQUENCE</scope>
    <source>
        <strain evidence="2">DSM 11080</strain>
    </source>
</reference>
<gene>
    <name evidence="2" type="ORF">CKO40_12080</name>
</gene>
<evidence type="ECO:0000256" key="1">
    <source>
        <dbReference type="SAM" id="Phobius"/>
    </source>
</evidence>
<name>A0AAJ0XAK8_9GAMM</name>
<evidence type="ECO:0000313" key="2">
    <source>
        <dbReference type="EMBL" id="MBK1705260.1"/>
    </source>
</evidence>
<keyword evidence="1" id="KW-0812">Transmembrane</keyword>
<keyword evidence="1" id="KW-0472">Membrane</keyword>
<reference evidence="2" key="2">
    <citation type="journal article" date="2020" name="Microorganisms">
        <title>Osmotic Adaptation and Compatible Solute Biosynthesis of Phototrophic Bacteria as Revealed from Genome Analyses.</title>
        <authorList>
            <person name="Imhoff J.F."/>
            <person name="Rahn T."/>
            <person name="Kunzel S."/>
            <person name="Keller A."/>
            <person name="Neulinger S.C."/>
        </authorList>
    </citation>
    <scope>NUCLEOTIDE SEQUENCE</scope>
    <source>
        <strain evidence="2">DSM 11080</strain>
    </source>
</reference>
<accession>A0AAJ0XAK8</accession>
<dbReference type="AlphaFoldDB" id="A0AAJ0XAK8"/>
<dbReference type="EMBL" id="NRSJ01000020">
    <property type="protein sequence ID" value="MBK1705260.1"/>
    <property type="molecule type" value="Genomic_DNA"/>
</dbReference>
<dbReference type="Proteomes" id="UP001296776">
    <property type="component" value="Unassembled WGS sequence"/>
</dbReference>
<proteinExistence type="predicted"/>
<keyword evidence="1" id="KW-1133">Transmembrane helix</keyword>
<comment type="caution">
    <text evidence="2">The sequence shown here is derived from an EMBL/GenBank/DDBJ whole genome shotgun (WGS) entry which is preliminary data.</text>
</comment>
<evidence type="ECO:0000313" key="3">
    <source>
        <dbReference type="Proteomes" id="UP001296776"/>
    </source>
</evidence>
<protein>
    <submittedName>
        <fullName evidence="2">Uncharacterized protein</fullName>
    </submittedName>
</protein>
<keyword evidence="3" id="KW-1185">Reference proteome</keyword>
<organism evidence="2 3">
    <name type="scientific">Halochromatium glycolicum</name>
    <dbReference type="NCBI Taxonomy" id="85075"/>
    <lineage>
        <taxon>Bacteria</taxon>
        <taxon>Pseudomonadati</taxon>
        <taxon>Pseudomonadota</taxon>
        <taxon>Gammaproteobacteria</taxon>
        <taxon>Chromatiales</taxon>
        <taxon>Chromatiaceae</taxon>
        <taxon>Halochromatium</taxon>
    </lineage>
</organism>
<sequence length="201" mass="23783">MQNTPFDDALRQLRLLQREFDAELDRILAEGQRRFRYTVQRGRVVFEQGMRSLHLQQRTGLWRYLRSTPLAFILTAPVIYGLAVPMVLLDLALMGFQQICFRVYGIPLVRRRDYLVIDRHRLSYLNQIEKLNCVYCAYANQLLEYAREIASRTEQFWCPIKHARRSPDAHQRTPYFVDYGDAEAYTNELESLRDSLKTEGD</sequence>